<name>A0A090XAV3_IXORI</name>
<keyword evidence="1" id="KW-0378">Hydrolase</keyword>
<keyword evidence="1" id="KW-0808">Transferase</keyword>
<dbReference type="GO" id="GO:0003964">
    <property type="term" value="F:RNA-directed DNA polymerase activity"/>
    <property type="evidence" value="ECO:0007669"/>
    <property type="project" value="UniProtKB-KW"/>
</dbReference>
<keyword evidence="1" id="KW-0548">Nucleotidyltransferase</keyword>
<keyword evidence="1" id="KW-0255">Endonuclease</keyword>
<evidence type="ECO:0000313" key="1">
    <source>
        <dbReference type="EMBL" id="JAC94061.1"/>
    </source>
</evidence>
<protein>
    <submittedName>
        <fullName evidence="1">Putative endonuclease/reverse transcriptase</fullName>
    </submittedName>
</protein>
<proteinExistence type="evidence at transcript level"/>
<sequence>YLRRNLRHSTPATKLIAYKFLIRPLLEYADIIWDPNTLSNINKHERVQKKALRFIYNKYKRLDSVSALYNLAGIQPLQTRRKINRLTFLQTLINDGFRIDRSRYVTLKSARSTRSYHALSLTDYQCHTDCFKFSPFPKTITEWMSCLLTSYTRLPPNHLKPRFFHSLNNLELLVAYSYDFVVTAGCCLLF</sequence>
<dbReference type="GO" id="GO:0004519">
    <property type="term" value="F:endonuclease activity"/>
    <property type="evidence" value="ECO:0007669"/>
    <property type="project" value="UniProtKB-KW"/>
</dbReference>
<reference evidence="1" key="1">
    <citation type="journal article" date="2015" name="PLoS Negl. Trop. Dis.">
        <title>Deep Sequencing Analysis of the Ixodes ricinus Haemocytome.</title>
        <authorList>
            <person name="Kotsyfakis M."/>
            <person name="Kopacek P."/>
            <person name="Franta Z."/>
            <person name="Pedra J.H."/>
            <person name="Ribeiro J.M."/>
        </authorList>
    </citation>
    <scope>NUCLEOTIDE SEQUENCE</scope>
</reference>
<keyword evidence="1" id="KW-0695">RNA-directed DNA polymerase</keyword>
<feature type="non-terminal residue" evidence="1">
    <location>
        <position position="1"/>
    </location>
</feature>
<accession>A0A090XAV3</accession>
<dbReference type="AlphaFoldDB" id="A0A090XAV3"/>
<dbReference type="EMBL" id="GBIH01000649">
    <property type="protein sequence ID" value="JAC94061.1"/>
    <property type="molecule type" value="mRNA"/>
</dbReference>
<organism evidence="1">
    <name type="scientific">Ixodes ricinus</name>
    <name type="common">Common tick</name>
    <name type="synonym">Acarus ricinus</name>
    <dbReference type="NCBI Taxonomy" id="34613"/>
    <lineage>
        <taxon>Eukaryota</taxon>
        <taxon>Metazoa</taxon>
        <taxon>Ecdysozoa</taxon>
        <taxon>Arthropoda</taxon>
        <taxon>Chelicerata</taxon>
        <taxon>Arachnida</taxon>
        <taxon>Acari</taxon>
        <taxon>Parasitiformes</taxon>
        <taxon>Ixodida</taxon>
        <taxon>Ixodoidea</taxon>
        <taxon>Ixodidae</taxon>
        <taxon>Ixodinae</taxon>
        <taxon>Ixodes</taxon>
    </lineage>
</organism>
<keyword evidence="1" id="KW-0540">Nuclease</keyword>